<dbReference type="OrthoDB" id="1029639at2759"/>
<sequence length="88" mass="10559">MDCSFCIFFFQAILAADILSRGEREALECRFSELPAWVQFPDVHRVEWLNKMLSITWPHISYFSDHFLRHSVEPMARESLEAYKLWDF</sequence>
<dbReference type="PANTHER" id="PTHR45761:SF1">
    <property type="entry name" value="EXTENDED SYNAPTOTAGMIN-LIKE PROTEIN 2, ISOFORM C"/>
    <property type="match status" value="1"/>
</dbReference>
<reference evidence="3" key="1">
    <citation type="submission" date="2021-01" db="EMBL/GenBank/DDBJ databases">
        <title>Caligus Genome Assembly.</title>
        <authorList>
            <person name="Gallardo-Escarate C."/>
        </authorList>
    </citation>
    <scope>NUCLEOTIDE SEQUENCE [LARGE SCALE GENOMIC DNA]</scope>
</reference>
<dbReference type="GO" id="GO:0005789">
    <property type="term" value="C:endoplasmic reticulum membrane"/>
    <property type="evidence" value="ECO:0007669"/>
    <property type="project" value="TreeGrafter"/>
</dbReference>
<dbReference type="Proteomes" id="UP000595437">
    <property type="component" value="Chromosome 8"/>
</dbReference>
<organism evidence="2 3">
    <name type="scientific">Caligus rogercresseyi</name>
    <name type="common">Sea louse</name>
    <dbReference type="NCBI Taxonomy" id="217165"/>
    <lineage>
        <taxon>Eukaryota</taxon>
        <taxon>Metazoa</taxon>
        <taxon>Ecdysozoa</taxon>
        <taxon>Arthropoda</taxon>
        <taxon>Crustacea</taxon>
        <taxon>Multicrustacea</taxon>
        <taxon>Hexanauplia</taxon>
        <taxon>Copepoda</taxon>
        <taxon>Siphonostomatoida</taxon>
        <taxon>Caligidae</taxon>
        <taxon>Caligus</taxon>
    </lineage>
</organism>
<feature type="non-terminal residue" evidence="2">
    <location>
        <position position="88"/>
    </location>
</feature>
<dbReference type="InterPro" id="IPR051634">
    <property type="entry name" value="Extended_Synaptotagmin"/>
</dbReference>
<dbReference type="GO" id="GO:0031210">
    <property type="term" value="F:phosphatidylcholine binding"/>
    <property type="evidence" value="ECO:0007669"/>
    <property type="project" value="TreeGrafter"/>
</dbReference>
<keyword evidence="3" id="KW-1185">Reference proteome</keyword>
<keyword evidence="1" id="KW-0732">Signal</keyword>
<evidence type="ECO:0000256" key="1">
    <source>
        <dbReference type="SAM" id="SignalP"/>
    </source>
</evidence>
<name>A0A7T8K8R0_CALRO</name>
<proteinExistence type="predicted"/>
<evidence type="ECO:0000313" key="3">
    <source>
        <dbReference type="Proteomes" id="UP000595437"/>
    </source>
</evidence>
<dbReference type="GO" id="GO:0008429">
    <property type="term" value="F:phosphatidylethanolamine binding"/>
    <property type="evidence" value="ECO:0007669"/>
    <property type="project" value="TreeGrafter"/>
</dbReference>
<feature type="signal peptide" evidence="1">
    <location>
        <begin position="1"/>
        <end position="15"/>
    </location>
</feature>
<dbReference type="PANTHER" id="PTHR45761">
    <property type="entry name" value="EXTENDED SYNAPTOTAGMIN-LIKE PROTEIN 2, ISOFORM C"/>
    <property type="match status" value="1"/>
</dbReference>
<dbReference type="AlphaFoldDB" id="A0A7T8K8R0"/>
<gene>
    <name evidence="2" type="ORF">FKW44_012312</name>
</gene>
<dbReference type="EMBL" id="CP045897">
    <property type="protein sequence ID" value="QQP51087.1"/>
    <property type="molecule type" value="Genomic_DNA"/>
</dbReference>
<evidence type="ECO:0000313" key="2">
    <source>
        <dbReference type="EMBL" id="QQP51087.1"/>
    </source>
</evidence>
<protein>
    <submittedName>
        <fullName evidence="2">Uncharacterized protein</fullName>
    </submittedName>
</protein>
<accession>A0A7T8K8R0</accession>
<dbReference type="GO" id="GO:0005544">
    <property type="term" value="F:calcium-dependent phospholipid binding"/>
    <property type="evidence" value="ECO:0007669"/>
    <property type="project" value="TreeGrafter"/>
</dbReference>
<feature type="chain" id="PRO_5030852616" evidence="1">
    <location>
        <begin position="16"/>
        <end position="88"/>
    </location>
</feature>
<dbReference type="GO" id="GO:0005509">
    <property type="term" value="F:calcium ion binding"/>
    <property type="evidence" value="ECO:0007669"/>
    <property type="project" value="TreeGrafter"/>
</dbReference>
<dbReference type="GO" id="GO:0035091">
    <property type="term" value="F:phosphatidylinositol binding"/>
    <property type="evidence" value="ECO:0007669"/>
    <property type="project" value="TreeGrafter"/>
</dbReference>